<evidence type="ECO:0000313" key="2">
    <source>
        <dbReference type="Proteomes" id="UP000053317"/>
    </source>
</evidence>
<dbReference type="Proteomes" id="UP000053317">
    <property type="component" value="Unassembled WGS sequence"/>
</dbReference>
<proteinExistence type="predicted"/>
<dbReference type="OrthoDB" id="10034502at2759"/>
<reference evidence="1 2" key="2">
    <citation type="submission" date="2015-05" db="EMBL/GenBank/DDBJ databases">
        <authorList>
            <person name="Morales-Cruz A."/>
            <person name="Amrine K.C."/>
            <person name="Cantu D."/>
        </authorList>
    </citation>
    <scope>NUCLEOTIDE SEQUENCE [LARGE SCALE GENOMIC DNA]</scope>
    <source>
        <strain evidence="1">UCRPC4</strain>
    </source>
</reference>
<dbReference type="EMBL" id="LCWF01000066">
    <property type="protein sequence ID" value="KKY23572.1"/>
    <property type="molecule type" value="Genomic_DNA"/>
</dbReference>
<keyword evidence="1" id="KW-0328">Glycosyltransferase</keyword>
<name>A0A0G2ELC0_PHACM</name>
<dbReference type="Pfam" id="PF08538">
    <property type="entry name" value="DUF1749"/>
    <property type="match status" value="1"/>
</dbReference>
<dbReference type="PANTHER" id="PTHR31591">
    <property type="entry name" value="UPF0613 PROTEIN PB24D3.06C"/>
    <property type="match status" value="1"/>
</dbReference>
<dbReference type="InterPro" id="IPR029058">
    <property type="entry name" value="AB_hydrolase_fold"/>
</dbReference>
<organism evidence="1 2">
    <name type="scientific">Phaeomoniella chlamydospora</name>
    <name type="common">Phaeoacremonium chlamydosporum</name>
    <dbReference type="NCBI Taxonomy" id="158046"/>
    <lineage>
        <taxon>Eukaryota</taxon>
        <taxon>Fungi</taxon>
        <taxon>Dikarya</taxon>
        <taxon>Ascomycota</taxon>
        <taxon>Pezizomycotina</taxon>
        <taxon>Eurotiomycetes</taxon>
        <taxon>Chaetothyriomycetidae</taxon>
        <taxon>Phaeomoniellales</taxon>
        <taxon>Phaeomoniellaceae</taxon>
        <taxon>Phaeomoniella</taxon>
    </lineage>
</organism>
<dbReference type="AlphaFoldDB" id="A0A0G2ELC0"/>
<reference evidence="1 2" key="1">
    <citation type="submission" date="2015-05" db="EMBL/GenBank/DDBJ databases">
        <title>Distinctive expansion of gene families associated with plant cell wall degradation and secondary metabolism in the genomes of grapevine trunk pathogens.</title>
        <authorList>
            <person name="Lawrence D.P."/>
            <person name="Travadon R."/>
            <person name="Rolshausen P.E."/>
            <person name="Baumgartner K."/>
        </authorList>
    </citation>
    <scope>NUCLEOTIDE SEQUENCE [LARGE SCALE GENOMIC DNA]</scope>
    <source>
        <strain evidence="1">UCRPC4</strain>
    </source>
</reference>
<dbReference type="SUPFAM" id="SSF53474">
    <property type="entry name" value="alpha/beta-Hydrolases"/>
    <property type="match status" value="1"/>
</dbReference>
<protein>
    <submittedName>
        <fullName evidence="1">Putative dolichol-phosphate mannosyltransferase</fullName>
    </submittedName>
</protein>
<dbReference type="GO" id="GO:0016757">
    <property type="term" value="F:glycosyltransferase activity"/>
    <property type="evidence" value="ECO:0007669"/>
    <property type="project" value="UniProtKB-KW"/>
</dbReference>
<sequence length="295" mass="32322">MTLKSHPQPLACYVHFYSTDPTLTAYELPSPNATKAIILIGGYTDGPHTLGLVQTTAAHLATTLPEWSVFEIRMSSSYSGCGHGSLDQDIKEISKLVRYLRGIGKQKIVIIGHSTGSQDCIHYHLNAQSSNPVDGFVMQGPVSDREWLAMMIPSDQLAQRKKIAADMIADGKAQEMMPRETGWLSFLPPATAYRYNSMASKGGDDDYFSSDLSDETLKGTFGKLSKPTLILHSDDDETVDPKLDKVALIKKWASFAPQGTVNELSGTIPGASHAVKQPESRVWFAETVEKFLKTV</sequence>
<dbReference type="Gene3D" id="3.40.50.1820">
    <property type="entry name" value="alpha/beta hydrolase"/>
    <property type="match status" value="1"/>
</dbReference>
<keyword evidence="2" id="KW-1185">Reference proteome</keyword>
<evidence type="ECO:0000313" key="1">
    <source>
        <dbReference type="EMBL" id="KKY23572.1"/>
    </source>
</evidence>
<dbReference type="PANTHER" id="PTHR31591:SF7">
    <property type="entry name" value="DUF1749-DOMAIN-CONTAINING PROTEIN"/>
    <property type="match status" value="1"/>
</dbReference>
<accession>A0A0G2ELC0</accession>
<comment type="caution">
    <text evidence="1">The sequence shown here is derived from an EMBL/GenBank/DDBJ whole genome shotgun (WGS) entry which is preliminary data.</text>
</comment>
<gene>
    <name evidence="1" type="ORF">UCRPC4_g02835</name>
</gene>
<keyword evidence="1" id="KW-0808">Transferase</keyword>
<dbReference type="InterPro" id="IPR013744">
    <property type="entry name" value="SidJ"/>
</dbReference>